<dbReference type="InterPro" id="IPR019801">
    <property type="entry name" value="Glyco_hydro_35_CS"/>
</dbReference>
<comment type="subcellular location">
    <subcellularLocation>
        <location evidence="2">Secreted</location>
        <location evidence="2">Extracellular space</location>
        <location evidence="2">Apoplast</location>
    </subcellularLocation>
</comment>
<dbReference type="InterPro" id="IPR043159">
    <property type="entry name" value="Lectin_gal-bd_sf"/>
</dbReference>
<evidence type="ECO:0000256" key="12">
    <source>
        <dbReference type="RuleBase" id="RU003679"/>
    </source>
</evidence>
<dbReference type="Gene3D" id="2.60.120.740">
    <property type="match status" value="1"/>
</dbReference>
<proteinExistence type="inferred from homology"/>
<evidence type="ECO:0000256" key="13">
    <source>
        <dbReference type="SAM" id="SignalP"/>
    </source>
</evidence>
<dbReference type="InterPro" id="IPR017853">
    <property type="entry name" value="GH"/>
</dbReference>
<feature type="signal peptide" evidence="13">
    <location>
        <begin position="1"/>
        <end position="26"/>
    </location>
</feature>
<feature type="chain" id="PRO_5043843757" description="Beta-galactosidase" evidence="13">
    <location>
        <begin position="27"/>
        <end position="804"/>
    </location>
</feature>
<protein>
    <recommendedName>
        <fullName evidence="4 11">Beta-galactosidase</fullName>
        <ecNumber evidence="4 11">3.2.1.23</ecNumber>
    </recommendedName>
</protein>
<evidence type="ECO:0000256" key="2">
    <source>
        <dbReference type="ARBA" id="ARBA00004271"/>
    </source>
</evidence>
<dbReference type="InterPro" id="IPR031330">
    <property type="entry name" value="Gly_Hdrlase_35_cat"/>
</dbReference>
<dbReference type="Gene3D" id="3.20.20.80">
    <property type="entry name" value="Glycosidases"/>
    <property type="match status" value="1"/>
</dbReference>
<dbReference type="InterPro" id="IPR048913">
    <property type="entry name" value="BetaGal_gal-bd"/>
</dbReference>
<keyword evidence="8 11" id="KW-0378">Hydrolase</keyword>
<accession>A0AAV8TKZ3</accession>
<dbReference type="GO" id="GO:0048046">
    <property type="term" value="C:apoplast"/>
    <property type="evidence" value="ECO:0007669"/>
    <property type="project" value="UniProtKB-SubCell"/>
</dbReference>
<evidence type="ECO:0000313" key="15">
    <source>
        <dbReference type="EMBL" id="KAJ8766955.1"/>
    </source>
</evidence>
<dbReference type="PROSITE" id="PS50228">
    <property type="entry name" value="SUEL_LECTIN"/>
    <property type="match status" value="1"/>
</dbReference>
<dbReference type="GO" id="GO:0030246">
    <property type="term" value="F:carbohydrate binding"/>
    <property type="evidence" value="ECO:0007669"/>
    <property type="project" value="InterPro"/>
</dbReference>
<dbReference type="InterPro" id="IPR001944">
    <property type="entry name" value="Glycoside_Hdrlase_35"/>
</dbReference>
<keyword evidence="6" id="KW-0964">Secreted</keyword>
<keyword evidence="10 11" id="KW-0326">Glycosidase</keyword>
<dbReference type="FunFam" id="2.60.120.260:FF:000050">
    <property type="entry name" value="Beta-galactosidase"/>
    <property type="match status" value="1"/>
</dbReference>
<dbReference type="InterPro" id="IPR008979">
    <property type="entry name" value="Galactose-bd-like_sf"/>
</dbReference>
<comment type="catalytic activity">
    <reaction evidence="1 11">
        <text>Hydrolysis of terminal non-reducing beta-D-galactose residues in beta-D-galactosides.</text>
        <dbReference type="EC" id="3.2.1.23"/>
    </reaction>
</comment>
<evidence type="ECO:0000256" key="1">
    <source>
        <dbReference type="ARBA" id="ARBA00001412"/>
    </source>
</evidence>
<dbReference type="Pfam" id="PF01301">
    <property type="entry name" value="Glyco_hydro_35"/>
    <property type="match status" value="1"/>
</dbReference>
<keyword evidence="5" id="KW-0052">Apoplast</keyword>
<evidence type="ECO:0000256" key="7">
    <source>
        <dbReference type="ARBA" id="ARBA00022729"/>
    </source>
</evidence>
<dbReference type="GO" id="GO:0004565">
    <property type="term" value="F:beta-galactosidase activity"/>
    <property type="evidence" value="ECO:0007669"/>
    <property type="project" value="UniProtKB-EC"/>
</dbReference>
<comment type="caution">
    <text evidence="15">The sequence shown here is derived from an EMBL/GenBank/DDBJ whole genome shotgun (WGS) entry which is preliminary data.</text>
</comment>
<evidence type="ECO:0000256" key="3">
    <source>
        <dbReference type="ARBA" id="ARBA00009809"/>
    </source>
</evidence>
<keyword evidence="9" id="KW-0325">Glycoprotein</keyword>
<dbReference type="InterPro" id="IPR041392">
    <property type="entry name" value="GHD"/>
</dbReference>
<dbReference type="Pfam" id="PF17834">
    <property type="entry name" value="GHD"/>
    <property type="match status" value="1"/>
</dbReference>
<feature type="domain" description="SUEL-type lectin" evidence="14">
    <location>
        <begin position="716"/>
        <end position="804"/>
    </location>
</feature>
<evidence type="ECO:0000256" key="6">
    <source>
        <dbReference type="ARBA" id="ARBA00022525"/>
    </source>
</evidence>
<keyword evidence="16" id="KW-1185">Reference proteome</keyword>
<dbReference type="CDD" id="cd22842">
    <property type="entry name" value="Gal_Rha_Lectin_BGal"/>
    <property type="match status" value="1"/>
</dbReference>
<dbReference type="Pfam" id="PF02140">
    <property type="entry name" value="SUEL_Lectin"/>
    <property type="match status" value="1"/>
</dbReference>
<evidence type="ECO:0000256" key="8">
    <source>
        <dbReference type="ARBA" id="ARBA00022801"/>
    </source>
</evidence>
<dbReference type="PANTHER" id="PTHR23421">
    <property type="entry name" value="BETA-GALACTOSIDASE RELATED"/>
    <property type="match status" value="1"/>
</dbReference>
<evidence type="ECO:0000259" key="14">
    <source>
        <dbReference type="PROSITE" id="PS50228"/>
    </source>
</evidence>
<dbReference type="SUPFAM" id="SSF51445">
    <property type="entry name" value="(Trans)glycosidases"/>
    <property type="match status" value="1"/>
</dbReference>
<dbReference type="PROSITE" id="PS01182">
    <property type="entry name" value="GLYCOSYL_HYDROL_F35"/>
    <property type="match status" value="1"/>
</dbReference>
<gene>
    <name evidence="15" type="ORF">K2173_012430</name>
</gene>
<dbReference type="Pfam" id="PF21467">
    <property type="entry name" value="BetaGal_gal-bd"/>
    <property type="match status" value="1"/>
</dbReference>
<dbReference type="Gene3D" id="2.60.120.260">
    <property type="entry name" value="Galactose-binding domain-like"/>
    <property type="match status" value="1"/>
</dbReference>
<dbReference type="InterPro" id="IPR000922">
    <property type="entry name" value="Lectin_gal-bd_dom"/>
</dbReference>
<name>A0AAV8TKZ3_9ROSI</name>
<dbReference type="AlphaFoldDB" id="A0AAV8TKZ3"/>
<reference evidence="15 16" key="1">
    <citation type="submission" date="2021-09" db="EMBL/GenBank/DDBJ databases">
        <title>Genomic insights and catalytic innovation underlie evolution of tropane alkaloids biosynthesis.</title>
        <authorList>
            <person name="Wang Y.-J."/>
            <person name="Tian T."/>
            <person name="Huang J.-P."/>
            <person name="Huang S.-X."/>
        </authorList>
    </citation>
    <scope>NUCLEOTIDE SEQUENCE [LARGE SCALE GENOMIC DNA]</scope>
    <source>
        <strain evidence="15">KIB-2018</strain>
        <tissue evidence="15">Leaf</tissue>
    </source>
</reference>
<evidence type="ECO:0000256" key="9">
    <source>
        <dbReference type="ARBA" id="ARBA00023180"/>
    </source>
</evidence>
<evidence type="ECO:0000313" key="16">
    <source>
        <dbReference type="Proteomes" id="UP001159364"/>
    </source>
</evidence>
<organism evidence="15 16">
    <name type="scientific">Erythroxylum novogranatense</name>
    <dbReference type="NCBI Taxonomy" id="1862640"/>
    <lineage>
        <taxon>Eukaryota</taxon>
        <taxon>Viridiplantae</taxon>
        <taxon>Streptophyta</taxon>
        <taxon>Embryophyta</taxon>
        <taxon>Tracheophyta</taxon>
        <taxon>Spermatophyta</taxon>
        <taxon>Magnoliopsida</taxon>
        <taxon>eudicotyledons</taxon>
        <taxon>Gunneridae</taxon>
        <taxon>Pentapetalae</taxon>
        <taxon>rosids</taxon>
        <taxon>fabids</taxon>
        <taxon>Malpighiales</taxon>
        <taxon>Erythroxylaceae</taxon>
        <taxon>Erythroxylum</taxon>
    </lineage>
</organism>
<dbReference type="EMBL" id="JAIWQS010000004">
    <property type="protein sequence ID" value="KAJ8766955.1"/>
    <property type="molecule type" value="Genomic_DNA"/>
</dbReference>
<keyword evidence="7 13" id="KW-0732">Signal</keyword>
<evidence type="ECO:0000256" key="5">
    <source>
        <dbReference type="ARBA" id="ARBA00022523"/>
    </source>
</evidence>
<dbReference type="GO" id="GO:0005975">
    <property type="term" value="P:carbohydrate metabolic process"/>
    <property type="evidence" value="ECO:0007669"/>
    <property type="project" value="InterPro"/>
</dbReference>
<evidence type="ECO:0000256" key="4">
    <source>
        <dbReference type="ARBA" id="ARBA00012756"/>
    </source>
</evidence>
<evidence type="ECO:0000256" key="11">
    <source>
        <dbReference type="RuleBase" id="RU000675"/>
    </source>
</evidence>
<evidence type="ECO:0000256" key="10">
    <source>
        <dbReference type="ARBA" id="ARBA00023295"/>
    </source>
</evidence>
<dbReference type="SUPFAM" id="SSF49785">
    <property type="entry name" value="Galactose-binding domain-like"/>
    <property type="match status" value="2"/>
</dbReference>
<dbReference type="Proteomes" id="UP001159364">
    <property type="component" value="Linkage Group LG04"/>
</dbReference>
<comment type="similarity">
    <text evidence="3 12">Belongs to the glycosyl hydrolase 35 family.</text>
</comment>
<dbReference type="FunFam" id="3.20.20.80:FF:000006">
    <property type="entry name" value="Beta-galactosidase"/>
    <property type="match status" value="1"/>
</dbReference>
<dbReference type="EC" id="3.2.1.23" evidence="4 11"/>
<dbReference type="PRINTS" id="PR00742">
    <property type="entry name" value="GLHYDRLASE35"/>
</dbReference>
<sequence length="804" mass="90395">MVLTRSDLSFLIISLIPLLFVSSANADDKPTGVTYDARSLIVNGQRAFVLWMWPDLFYKAKRGGLNVIQTYVFWNIHEPLQGQFNFEGNYDVVKFIKMAGEHGLYVYLRVGPFIQAEWNHGGFPYWLREVPGVIFRSDNAPFKFHMERYVRMVVEKMKAAKLYASQGGPIILSQIENEYNTIQLAYRHLGDSYVQWAGNMALSTQTGVPWTMCKQKDAPGAVINTCNGRHCGDTFTGPNAPNKPYLWTENWTAQFRVFGDPPSQRSAEDTAFSVARWFSKNGSLVNYYMYHGGTNLDRTAALFSLERQPKYGHLKDLHRSINLCRKPLLWGTPGVARLSPDVEARWFEIPGSKECAAFLTNNNSRIAHTVKFRGEEFYLPLRSISILPDCKTVVFNTMTIVSQHNSRNFVRSENANKNLQWEMWSETIPSQLPVTSKTPLELYSLTKDQTDYAWYTTTIVINSRDLSLRKDILPVLRVASLGHSMLAFVNGVLIGSAHGSQVEKSFVLQHPVTLKPGVNTITLLGNLVGLPDSGAYMEHRYAGPKGVAILGLNTGTLDMSMNGWGHQVGLNGEKDKLYTEEGLKKVQWKKVEKEGPPMTWYKTIFDEPEGKSPVAVKMTGMKKGVIWINGKSIGRYWLSYVSPLGQPTQIEYHIPRSYIKPKDNLMVILEEESASIADVEIMTVNRDTICSIITDDHVPSVKSWERKDNKFRTVVDDAKPGAHLKCPGSKKIEAVEFASFGDPFGACGDLKLGNCNSPISKQVVEQFCLGKVVCDIPMEKELFMKENDACPDVKKTLAIQVKCG</sequence>